<evidence type="ECO:0000256" key="1">
    <source>
        <dbReference type="PROSITE-ProRule" id="PRU00023"/>
    </source>
</evidence>
<feature type="signal peptide" evidence="2">
    <location>
        <begin position="1"/>
        <end position="42"/>
    </location>
</feature>
<evidence type="ECO:0000313" key="5">
    <source>
        <dbReference type="Proteomes" id="UP000006048"/>
    </source>
</evidence>
<dbReference type="SMART" id="SM00248">
    <property type="entry name" value="ANK"/>
    <property type="match status" value="2"/>
</dbReference>
<feature type="chain" id="PRO_5003685954" evidence="2">
    <location>
        <begin position="43"/>
        <end position="525"/>
    </location>
</feature>
<sequence>MSAATNNRFVWINNVQRIISLRNISRIILLLCLSLANLSAQPAPGKPQPSCGMPIFNSARERAFYYKRTGWKPGQTIKVYFVNGTELERGVTEHYAREWERYGNFKFEFHQEKKTVKEHTILIKYEAQKPGVAGWSTVGWGTESTDSHSMSFAVGTRSEGTILHEFGHALGLSHEQMSPGGAIDWIPAEAYKYFREQFKWDTAKVDAEILGKTSDANMNWTEFDHESTMGYYLPGKLFKSGKPLGVSFHLSELDKKGIAQMYPGRQAPADRLPTDLYFADSGRFIDISAQEATVKVFLDDQLVKEVVAPKNGYAGKIDIDPYLRNKRTKLSISIQPSGQKFQGFVTVQETGKYLFSLGCTHEYPCARGNQTVTRSVYLTHFRDRNRGQDSFGSVVTNTPPVPAPTDDYNDLKGNITINDQLNAKLLNAILGRKVGEARTWLAKGANPNAAYQGWTALMLAAYLGENDITKMLIVRGAALDTRIADYWTAYLIALKLNRLDTAELLQKAGATTRGATMNMRSLPSL</sequence>
<dbReference type="KEGG" id="tpx:Turpa_2258"/>
<protein>
    <submittedName>
        <fullName evidence="4">Ankyrin</fullName>
    </submittedName>
</protein>
<dbReference type="InterPro" id="IPR001506">
    <property type="entry name" value="Peptidase_M12A"/>
</dbReference>
<dbReference type="STRING" id="869212.Turpa_2258"/>
<proteinExistence type="predicted"/>
<dbReference type="EMBL" id="CP002959">
    <property type="protein sequence ID" value="AFM12903.1"/>
    <property type="molecule type" value="Genomic_DNA"/>
</dbReference>
<dbReference type="AlphaFoldDB" id="I4B6J6"/>
<dbReference type="InterPro" id="IPR002110">
    <property type="entry name" value="Ankyrin_rpt"/>
</dbReference>
<dbReference type="PROSITE" id="PS50297">
    <property type="entry name" value="ANK_REP_REGION"/>
    <property type="match status" value="1"/>
</dbReference>
<keyword evidence="1" id="KW-0040">ANK repeat</keyword>
<dbReference type="Proteomes" id="UP000006048">
    <property type="component" value="Chromosome"/>
</dbReference>
<evidence type="ECO:0000313" key="4">
    <source>
        <dbReference type="EMBL" id="AFM12903.1"/>
    </source>
</evidence>
<accession>I4B6J6</accession>
<dbReference type="Pfam" id="PF01400">
    <property type="entry name" value="Astacin"/>
    <property type="match status" value="1"/>
</dbReference>
<dbReference type="SUPFAM" id="SSF55486">
    <property type="entry name" value="Metalloproteases ('zincins'), catalytic domain"/>
    <property type="match status" value="1"/>
</dbReference>
<dbReference type="Gene3D" id="1.25.40.20">
    <property type="entry name" value="Ankyrin repeat-containing domain"/>
    <property type="match status" value="1"/>
</dbReference>
<dbReference type="InterPro" id="IPR024079">
    <property type="entry name" value="MetalloPept_cat_dom_sf"/>
</dbReference>
<keyword evidence="5" id="KW-1185">Reference proteome</keyword>
<feature type="repeat" description="ANK" evidence="1">
    <location>
        <begin position="452"/>
        <end position="484"/>
    </location>
</feature>
<keyword evidence="2" id="KW-0732">Signal</keyword>
<dbReference type="Gene3D" id="3.40.390.10">
    <property type="entry name" value="Collagenase (Catalytic Domain)"/>
    <property type="match status" value="1"/>
</dbReference>
<dbReference type="GO" id="GO:0004222">
    <property type="term" value="F:metalloendopeptidase activity"/>
    <property type="evidence" value="ECO:0007669"/>
    <property type="project" value="InterPro"/>
</dbReference>
<dbReference type="GO" id="GO:0006508">
    <property type="term" value="P:proteolysis"/>
    <property type="evidence" value="ECO:0007669"/>
    <property type="project" value="InterPro"/>
</dbReference>
<dbReference type="SUPFAM" id="SSF48403">
    <property type="entry name" value="Ankyrin repeat"/>
    <property type="match status" value="1"/>
</dbReference>
<dbReference type="PROSITE" id="PS50088">
    <property type="entry name" value="ANK_REPEAT"/>
    <property type="match status" value="1"/>
</dbReference>
<feature type="domain" description="Peptidase M12A" evidence="3">
    <location>
        <begin position="77"/>
        <end position="178"/>
    </location>
</feature>
<dbReference type="InterPro" id="IPR036770">
    <property type="entry name" value="Ankyrin_rpt-contain_sf"/>
</dbReference>
<gene>
    <name evidence="4" type="ordered locus">Turpa_2258</name>
</gene>
<evidence type="ECO:0000256" key="2">
    <source>
        <dbReference type="SAM" id="SignalP"/>
    </source>
</evidence>
<dbReference type="Pfam" id="PF12796">
    <property type="entry name" value="Ank_2"/>
    <property type="match status" value="1"/>
</dbReference>
<reference evidence="4 5" key="1">
    <citation type="submission" date="2012-06" db="EMBL/GenBank/DDBJ databases">
        <title>The complete chromosome of genome of Turneriella parva DSM 21527.</title>
        <authorList>
            <consortium name="US DOE Joint Genome Institute (JGI-PGF)"/>
            <person name="Lucas S."/>
            <person name="Han J."/>
            <person name="Lapidus A."/>
            <person name="Bruce D."/>
            <person name="Goodwin L."/>
            <person name="Pitluck S."/>
            <person name="Peters L."/>
            <person name="Kyrpides N."/>
            <person name="Mavromatis K."/>
            <person name="Ivanova N."/>
            <person name="Mikhailova N."/>
            <person name="Chertkov O."/>
            <person name="Detter J.C."/>
            <person name="Tapia R."/>
            <person name="Han C."/>
            <person name="Land M."/>
            <person name="Hauser L."/>
            <person name="Markowitz V."/>
            <person name="Cheng J.-F."/>
            <person name="Hugenholtz P."/>
            <person name="Woyke T."/>
            <person name="Wu D."/>
            <person name="Gronow S."/>
            <person name="Wellnitz S."/>
            <person name="Brambilla E."/>
            <person name="Klenk H.-P."/>
            <person name="Eisen J.A."/>
        </authorList>
    </citation>
    <scope>NUCLEOTIDE SEQUENCE [LARGE SCALE GENOMIC DNA]</scope>
    <source>
        <strain evidence="5">ATCC BAA-1111 / DSM 21527 / NCTC 11395 / H</strain>
    </source>
</reference>
<evidence type="ECO:0000259" key="3">
    <source>
        <dbReference type="Pfam" id="PF01400"/>
    </source>
</evidence>
<dbReference type="OrthoDB" id="733404at2"/>
<dbReference type="HOGENOM" id="CLU_518687_0_0_12"/>
<name>I4B6J6_TURPD</name>
<organism evidence="4 5">
    <name type="scientific">Turneriella parva (strain ATCC BAA-1111 / DSM 21527 / NCTC 11395 / H)</name>
    <name type="common">Leptospira parva</name>
    <dbReference type="NCBI Taxonomy" id="869212"/>
    <lineage>
        <taxon>Bacteria</taxon>
        <taxon>Pseudomonadati</taxon>
        <taxon>Spirochaetota</taxon>
        <taxon>Spirochaetia</taxon>
        <taxon>Leptospirales</taxon>
        <taxon>Leptospiraceae</taxon>
        <taxon>Turneriella</taxon>
    </lineage>
</organism>